<dbReference type="AlphaFoldDB" id="A0A316DE71"/>
<proteinExistence type="inferred from homology"/>
<protein>
    <recommendedName>
        <fullName evidence="2">Anti-sigma-W factor RsiW</fullName>
    </recommendedName>
</protein>
<feature type="compositionally biased region" description="Polar residues" evidence="3">
    <location>
        <begin position="163"/>
        <end position="174"/>
    </location>
</feature>
<keyword evidence="4" id="KW-0812">Transmembrane</keyword>
<evidence type="ECO:0000259" key="5">
    <source>
        <dbReference type="Pfam" id="PF13490"/>
    </source>
</evidence>
<dbReference type="InterPro" id="IPR041916">
    <property type="entry name" value="Anti_sigma_zinc_sf"/>
</dbReference>
<evidence type="ECO:0000313" key="7">
    <source>
        <dbReference type="Proteomes" id="UP000245634"/>
    </source>
</evidence>
<evidence type="ECO:0000256" key="1">
    <source>
        <dbReference type="ARBA" id="ARBA00024353"/>
    </source>
</evidence>
<gene>
    <name evidence="6" type="ORF">C7459_102252</name>
</gene>
<comment type="similarity">
    <text evidence="1">Belongs to the zinc-associated anti-sigma factor (ZAS) superfamily. Anti-sigma-W factor family.</text>
</comment>
<dbReference type="Pfam" id="PF13490">
    <property type="entry name" value="zf-HC2"/>
    <property type="match status" value="1"/>
</dbReference>
<evidence type="ECO:0000256" key="3">
    <source>
        <dbReference type="SAM" id="MobiDB-lite"/>
    </source>
</evidence>
<evidence type="ECO:0000313" key="6">
    <source>
        <dbReference type="EMBL" id="PWK16006.1"/>
    </source>
</evidence>
<name>A0A316DE71_9BACL</name>
<feature type="transmembrane region" description="Helical" evidence="4">
    <location>
        <begin position="95"/>
        <end position="116"/>
    </location>
</feature>
<dbReference type="Gene3D" id="1.10.10.1320">
    <property type="entry name" value="Anti-sigma factor, zinc-finger domain"/>
    <property type="match status" value="1"/>
</dbReference>
<comment type="caution">
    <text evidence="6">The sequence shown here is derived from an EMBL/GenBank/DDBJ whole genome shotgun (WGS) entry which is preliminary data.</text>
</comment>
<evidence type="ECO:0000256" key="4">
    <source>
        <dbReference type="SAM" id="Phobius"/>
    </source>
</evidence>
<keyword evidence="4" id="KW-1133">Transmembrane helix</keyword>
<dbReference type="InterPro" id="IPR027383">
    <property type="entry name" value="Znf_put"/>
</dbReference>
<dbReference type="EMBL" id="QGGL01000002">
    <property type="protein sequence ID" value="PWK16006.1"/>
    <property type="molecule type" value="Genomic_DNA"/>
</dbReference>
<feature type="compositionally biased region" description="Low complexity" evidence="3">
    <location>
        <begin position="122"/>
        <end position="136"/>
    </location>
</feature>
<dbReference type="OrthoDB" id="2380147at2"/>
<keyword evidence="4" id="KW-0472">Membrane</keyword>
<organism evidence="6 7">
    <name type="scientific">Tumebacillus permanentifrigoris</name>
    <dbReference type="NCBI Taxonomy" id="378543"/>
    <lineage>
        <taxon>Bacteria</taxon>
        <taxon>Bacillati</taxon>
        <taxon>Bacillota</taxon>
        <taxon>Bacilli</taxon>
        <taxon>Bacillales</taxon>
        <taxon>Alicyclobacillaceae</taxon>
        <taxon>Tumebacillus</taxon>
    </lineage>
</organism>
<feature type="compositionally biased region" description="Polar residues" evidence="3">
    <location>
        <begin position="182"/>
        <end position="207"/>
    </location>
</feature>
<sequence length="468" mass="50742">MTHDSYREFIQRELDGDLSAEETAWLDQHIASCAACRTERQEYHQLSEGLMSMKAVLPDRSFVSQMEFDFDELLRPQSPPTPLQKKGRRRIPSGWWQGLSVAAAVVLAIGFTYNFLPSGTATHTAQPDTTTDTPAPVVALGDEHRPPTTPDSSTKPADAPTANVENQKTPSTEPKQPAGTKVASSLAGSSTQPTTGSSNPATVNSKPPISADTTTTTGTASNSKPTTSKPETETPASSGSPHGGTGTIVAVGPSQEHGGQGIVPALKDRDRFYGQTAGALAAEQPPLPMIVGTIDHVPSELDEHLQDQVRLGNPSARWGTIPTQVVQHVLTEIGFAAISSVHETTHPDRVDVVQGGQTYRVRLMQPFEAGANGIWQPVQISRELSLQSLEPTDKPIIEYFNQMTQERQFTIVSLHVEENLLMNRTVVGADLILNTEAGPRQAYFAYTFRLKLNQDFSWSLDGKPIVRH</sequence>
<feature type="compositionally biased region" description="Low complexity" evidence="3">
    <location>
        <begin position="213"/>
        <end position="238"/>
    </location>
</feature>
<evidence type="ECO:0000256" key="2">
    <source>
        <dbReference type="ARBA" id="ARBA00024438"/>
    </source>
</evidence>
<dbReference type="RefSeq" id="WP_109686380.1">
    <property type="nucleotide sequence ID" value="NZ_QGGL01000002.1"/>
</dbReference>
<reference evidence="6 7" key="1">
    <citation type="submission" date="2018-05" db="EMBL/GenBank/DDBJ databases">
        <title>Genomic Encyclopedia of Type Strains, Phase IV (KMG-IV): sequencing the most valuable type-strain genomes for metagenomic binning, comparative biology and taxonomic classification.</title>
        <authorList>
            <person name="Goeker M."/>
        </authorList>
    </citation>
    <scope>NUCLEOTIDE SEQUENCE [LARGE SCALE GENOMIC DNA]</scope>
    <source>
        <strain evidence="6 7">DSM 18773</strain>
    </source>
</reference>
<keyword evidence="7" id="KW-1185">Reference proteome</keyword>
<accession>A0A316DE71</accession>
<dbReference type="Proteomes" id="UP000245634">
    <property type="component" value="Unassembled WGS sequence"/>
</dbReference>
<feature type="region of interest" description="Disordered" evidence="3">
    <location>
        <begin position="122"/>
        <end position="262"/>
    </location>
</feature>
<feature type="domain" description="Putative zinc-finger" evidence="5">
    <location>
        <begin position="7"/>
        <end position="37"/>
    </location>
</feature>